<evidence type="ECO:0000256" key="1">
    <source>
        <dbReference type="ARBA" id="ARBA00006243"/>
    </source>
</evidence>
<evidence type="ECO:0000259" key="3">
    <source>
        <dbReference type="Pfam" id="PF02769"/>
    </source>
</evidence>
<feature type="domain" description="PurM-like N-terminal" evidence="2">
    <location>
        <begin position="36"/>
        <end position="147"/>
    </location>
</feature>
<evidence type="ECO:0000313" key="4">
    <source>
        <dbReference type="EMBL" id="HEW46205.1"/>
    </source>
</evidence>
<proteinExistence type="inferred from homology"/>
<dbReference type="Gene3D" id="3.30.1330.10">
    <property type="entry name" value="PurM-like, N-terminal domain"/>
    <property type="match status" value="1"/>
</dbReference>
<reference evidence="4" key="1">
    <citation type="journal article" date="2020" name="mSystems">
        <title>Genome- and Community-Level Interaction Insights into Carbon Utilization and Element Cycling Functions of Hydrothermarchaeota in Hydrothermal Sediment.</title>
        <authorList>
            <person name="Zhou Z."/>
            <person name="Liu Y."/>
            <person name="Xu W."/>
            <person name="Pan J."/>
            <person name="Luo Z.H."/>
            <person name="Li M."/>
        </authorList>
    </citation>
    <scope>NUCLEOTIDE SEQUENCE [LARGE SCALE GENOMIC DNA]</scope>
    <source>
        <strain evidence="4">SpSt-132</strain>
    </source>
</reference>
<feature type="domain" description="PurM-like C-terminal" evidence="3">
    <location>
        <begin position="158"/>
        <end position="302"/>
    </location>
</feature>
<accession>A0A7C2ZKP8</accession>
<dbReference type="AlphaFoldDB" id="A0A7C2ZKP8"/>
<dbReference type="InterPro" id="IPR010918">
    <property type="entry name" value="PurM-like_C_dom"/>
</dbReference>
<dbReference type="PANTHER" id="PTHR30303:SF0">
    <property type="entry name" value="CARBAMOYL DEHYDRATASE HYPE"/>
    <property type="match status" value="1"/>
</dbReference>
<dbReference type="InterPro" id="IPR016188">
    <property type="entry name" value="PurM-like_N"/>
</dbReference>
<dbReference type="CDD" id="cd02197">
    <property type="entry name" value="HypE"/>
    <property type="match status" value="1"/>
</dbReference>
<dbReference type="EMBL" id="DSFP01000051">
    <property type="protein sequence ID" value="HEW46205.1"/>
    <property type="molecule type" value="Genomic_DNA"/>
</dbReference>
<dbReference type="Gene3D" id="3.90.650.10">
    <property type="entry name" value="PurM-like C-terminal domain"/>
    <property type="match status" value="1"/>
</dbReference>
<dbReference type="SUPFAM" id="SSF55326">
    <property type="entry name" value="PurM N-terminal domain-like"/>
    <property type="match status" value="1"/>
</dbReference>
<gene>
    <name evidence="4" type="primary">hypE</name>
    <name evidence="4" type="ORF">ENO47_06015</name>
</gene>
<dbReference type="NCBIfam" id="TIGR02124">
    <property type="entry name" value="hypE"/>
    <property type="match status" value="1"/>
</dbReference>
<dbReference type="PANTHER" id="PTHR30303">
    <property type="entry name" value="HYDROGENASE ISOENZYMES FORMATION PROTEIN HYPE"/>
    <property type="match status" value="1"/>
</dbReference>
<dbReference type="InterPro" id="IPR036676">
    <property type="entry name" value="PurM-like_C_sf"/>
</dbReference>
<dbReference type="Pfam" id="PF02769">
    <property type="entry name" value="AIRS_C"/>
    <property type="match status" value="1"/>
</dbReference>
<comment type="similarity">
    <text evidence="1">Belongs to the HypE family.</text>
</comment>
<dbReference type="InterPro" id="IPR036921">
    <property type="entry name" value="PurM-like_N_sf"/>
</dbReference>
<dbReference type="PIRSF" id="PIRSF005644">
    <property type="entry name" value="Hdrgns_mtr_HypE"/>
    <property type="match status" value="1"/>
</dbReference>
<comment type="caution">
    <text evidence="4">The sequence shown here is derived from an EMBL/GenBank/DDBJ whole genome shotgun (WGS) entry which is preliminary data.</text>
</comment>
<dbReference type="GO" id="GO:0051604">
    <property type="term" value="P:protein maturation"/>
    <property type="evidence" value="ECO:0007669"/>
    <property type="project" value="TreeGrafter"/>
</dbReference>
<evidence type="ECO:0000259" key="2">
    <source>
        <dbReference type="Pfam" id="PF00586"/>
    </source>
</evidence>
<sequence>MKRIKLSEGGGGEETWRLIRELFLKHFNNPILSSLEDSALLEVGSKVAFTTDAFTVKPLFFRGGDIGKLAVAGTINDLSVMGARPLYLSVAFVIEEGFPYEDLEKIVESMARTAREAGVLIVAGDTKVIPSGRGEDLFITTSGIGKVVYEGLSCRNIREGDAVIVSGPIGDHGACVLAEREGFYFGEGFGSDCEPLWDLVEHMLRSGVEVHAMRDPTRGGLSAVLHEWAMASQVSFLVEEEKVPIREEVLGICEFLGLEPYHLACEGRIVFAVKGEEAEKALKVLKEHPKGKEANIVGYAIRPEGRPSVILKTPYGTKRFLEPPMGELLPRIC</sequence>
<dbReference type="SUPFAM" id="SSF56042">
    <property type="entry name" value="PurM C-terminal domain-like"/>
    <property type="match status" value="1"/>
</dbReference>
<organism evidence="4">
    <name type="scientific">Hydrogenobacter sp</name>
    <dbReference type="NCBI Taxonomy" id="2152829"/>
    <lineage>
        <taxon>Bacteria</taxon>
        <taxon>Pseudomonadati</taxon>
        <taxon>Aquificota</taxon>
        <taxon>Aquificia</taxon>
        <taxon>Aquificales</taxon>
        <taxon>Aquificaceae</taxon>
        <taxon>Hydrogenobacter</taxon>
    </lineage>
</organism>
<dbReference type="InterPro" id="IPR011854">
    <property type="entry name" value="HypE"/>
</dbReference>
<dbReference type="Pfam" id="PF00586">
    <property type="entry name" value="AIRS"/>
    <property type="match status" value="1"/>
</dbReference>
<protein>
    <submittedName>
        <fullName evidence="4">Hydrogenase expression/formation protein HypE</fullName>
    </submittedName>
</protein>
<name>A0A7C2ZKP8_9AQUI</name>